<dbReference type="Proteomes" id="UP000078447">
    <property type="component" value="Unassembled WGS sequence"/>
</dbReference>
<name>A0ABX2V8I7_9BACL</name>
<organism evidence="2 3">
    <name type="scientific">Exiguobacterium undae</name>
    <dbReference type="NCBI Taxonomy" id="169177"/>
    <lineage>
        <taxon>Bacteria</taxon>
        <taxon>Bacillati</taxon>
        <taxon>Bacillota</taxon>
        <taxon>Bacilli</taxon>
        <taxon>Bacillales</taxon>
        <taxon>Bacillales Family XII. Incertae Sedis</taxon>
        <taxon>Exiguobacterium</taxon>
    </lineage>
</organism>
<gene>
    <name evidence="2" type="ORF">A3783_11235</name>
</gene>
<sequence length="137" mass="14815">MATNLDTRHEVGLKKLNEFTDVNSAQSTHEKIAESLKDIAPAVGEWITDFAYGEVYSRNGLVNRDRAIVTIASLVTQGTEPQLALHINTGLTAGLTGNEIVEAIMHLVPYTGFPRVLNALEVAKVVFAERGVTVDPA</sequence>
<dbReference type="EMBL" id="LVVL01000012">
    <property type="protein sequence ID" value="OAN12885.1"/>
    <property type="molecule type" value="Genomic_DNA"/>
</dbReference>
<proteinExistence type="predicted"/>
<dbReference type="InterPro" id="IPR003779">
    <property type="entry name" value="CMD-like"/>
</dbReference>
<comment type="caution">
    <text evidence="2">The sequence shown here is derived from an EMBL/GenBank/DDBJ whole genome shotgun (WGS) entry which is preliminary data.</text>
</comment>
<dbReference type="RefSeq" id="WP_026831760.1">
    <property type="nucleotide sequence ID" value="NZ_CP085018.1"/>
</dbReference>
<dbReference type="PANTHER" id="PTHR33570:SF2">
    <property type="entry name" value="CARBOXYMUCONOLACTONE DECARBOXYLASE-LIKE DOMAIN-CONTAINING PROTEIN"/>
    <property type="match status" value="1"/>
</dbReference>
<keyword evidence="3" id="KW-1185">Reference proteome</keyword>
<dbReference type="InterPro" id="IPR052512">
    <property type="entry name" value="4CMD/NDH-1_regulator"/>
</dbReference>
<evidence type="ECO:0000313" key="3">
    <source>
        <dbReference type="Proteomes" id="UP000078447"/>
    </source>
</evidence>
<dbReference type="Gene3D" id="1.20.1290.10">
    <property type="entry name" value="AhpD-like"/>
    <property type="match status" value="1"/>
</dbReference>
<evidence type="ECO:0000259" key="1">
    <source>
        <dbReference type="Pfam" id="PF02627"/>
    </source>
</evidence>
<dbReference type="SUPFAM" id="SSF69118">
    <property type="entry name" value="AhpD-like"/>
    <property type="match status" value="1"/>
</dbReference>
<dbReference type="Pfam" id="PF02627">
    <property type="entry name" value="CMD"/>
    <property type="match status" value="1"/>
</dbReference>
<evidence type="ECO:0000313" key="2">
    <source>
        <dbReference type="EMBL" id="OAN12885.1"/>
    </source>
</evidence>
<dbReference type="InterPro" id="IPR029032">
    <property type="entry name" value="AhpD-like"/>
</dbReference>
<feature type="domain" description="Carboxymuconolactone decarboxylase-like" evidence="1">
    <location>
        <begin position="41"/>
        <end position="124"/>
    </location>
</feature>
<reference evidence="2 3" key="1">
    <citation type="submission" date="2016-03" db="EMBL/GenBank/DDBJ databases">
        <authorList>
            <person name="Cho S.-Y."/>
            <person name="Lim S."/>
            <person name="Kim H."/>
            <person name="Soh E.H."/>
            <person name="Moon J.S."/>
        </authorList>
    </citation>
    <scope>NUCLEOTIDE SEQUENCE [LARGE SCALE GENOMIC DNA]</scope>
    <source>
        <strain evidence="2 3">KCTC 3810</strain>
    </source>
</reference>
<protein>
    <submittedName>
        <fullName evidence="2">4-carboxymuconolactone decarboxylase</fullName>
    </submittedName>
</protein>
<dbReference type="PANTHER" id="PTHR33570">
    <property type="entry name" value="4-CARBOXYMUCONOLACTONE DECARBOXYLASE FAMILY PROTEIN"/>
    <property type="match status" value="1"/>
</dbReference>
<accession>A0ABX2V8I7</accession>